<evidence type="ECO:0000256" key="1">
    <source>
        <dbReference type="SAM" id="MobiDB-lite"/>
    </source>
</evidence>
<dbReference type="InterPro" id="IPR036515">
    <property type="entry name" value="Transposase_17_sf"/>
</dbReference>
<dbReference type="InterPro" id="IPR002686">
    <property type="entry name" value="Transposase_17"/>
</dbReference>
<dbReference type="Gene3D" id="3.30.70.1290">
    <property type="entry name" value="Transposase IS200-like"/>
    <property type="match status" value="1"/>
</dbReference>
<dbReference type="NCBIfam" id="NF047646">
    <property type="entry name" value="REP_Tyr_transpos"/>
    <property type="match status" value="1"/>
</dbReference>
<accession>A0ABW7FQ92</accession>
<dbReference type="RefSeq" id="WP_394402073.1">
    <property type="nucleotide sequence ID" value="NZ_JBIGHW010000023.1"/>
</dbReference>
<keyword evidence="4" id="KW-1185">Reference proteome</keyword>
<evidence type="ECO:0000313" key="4">
    <source>
        <dbReference type="Proteomes" id="UP001606301"/>
    </source>
</evidence>
<comment type="caution">
    <text evidence="3">The sequence shown here is derived from an EMBL/GenBank/DDBJ whole genome shotgun (WGS) entry which is preliminary data.</text>
</comment>
<dbReference type="SMART" id="SM01321">
    <property type="entry name" value="Y1_Tnp"/>
    <property type="match status" value="1"/>
</dbReference>
<gene>
    <name evidence="3" type="ORF">ACG0Z3_22380</name>
</gene>
<name>A0ABW7FQ92_9BURK</name>
<evidence type="ECO:0000313" key="3">
    <source>
        <dbReference type="EMBL" id="MFG6443444.1"/>
    </source>
</evidence>
<protein>
    <submittedName>
        <fullName evidence="3">Transposase</fullName>
    </submittedName>
</protein>
<dbReference type="PANTHER" id="PTHR36966:SF1">
    <property type="entry name" value="REP-ASSOCIATED TYROSINE TRANSPOSASE"/>
    <property type="match status" value="1"/>
</dbReference>
<feature type="domain" description="Transposase IS200-like" evidence="2">
    <location>
        <begin position="37"/>
        <end position="165"/>
    </location>
</feature>
<sequence>MTRRSPPAGQVWRASTHTAGRDPPYSQAMPNYRRARVPGGSFFFTVVTAGRQRVLTDEPVRLALREAIQGVRRDRPFQVDGWVLLPDHMHAIWTLPASDHDYATRWRLIKARVTRQLGDAYRHSAAMTPRPGATDPGSLWQHRYWEHWLRDDVDVQRHLDYLHFNPVKHGLVSNAIDWPWSSFHRFVAAGMYPRDWGMA</sequence>
<dbReference type="Proteomes" id="UP001606301">
    <property type="component" value="Unassembled WGS sequence"/>
</dbReference>
<proteinExistence type="predicted"/>
<dbReference type="InterPro" id="IPR052715">
    <property type="entry name" value="RAYT_transposase"/>
</dbReference>
<dbReference type="SUPFAM" id="SSF143422">
    <property type="entry name" value="Transposase IS200-like"/>
    <property type="match status" value="1"/>
</dbReference>
<organism evidence="3 4">
    <name type="scientific">Pelomonas margarita</name>
    <dbReference type="NCBI Taxonomy" id="3299031"/>
    <lineage>
        <taxon>Bacteria</taxon>
        <taxon>Pseudomonadati</taxon>
        <taxon>Pseudomonadota</taxon>
        <taxon>Betaproteobacteria</taxon>
        <taxon>Burkholderiales</taxon>
        <taxon>Sphaerotilaceae</taxon>
        <taxon>Roseateles</taxon>
    </lineage>
</organism>
<dbReference type="PANTHER" id="PTHR36966">
    <property type="entry name" value="REP-ASSOCIATED TYROSINE TRANSPOSASE"/>
    <property type="match status" value="1"/>
</dbReference>
<dbReference type="EMBL" id="JBIGHW010000023">
    <property type="protein sequence ID" value="MFG6443444.1"/>
    <property type="molecule type" value="Genomic_DNA"/>
</dbReference>
<feature type="region of interest" description="Disordered" evidence="1">
    <location>
        <begin position="1"/>
        <end position="26"/>
    </location>
</feature>
<reference evidence="3 4" key="1">
    <citation type="submission" date="2024-08" db="EMBL/GenBank/DDBJ databases">
        <authorList>
            <person name="Lu H."/>
        </authorList>
    </citation>
    <scope>NUCLEOTIDE SEQUENCE [LARGE SCALE GENOMIC DNA]</scope>
    <source>
        <strain evidence="3 4">LKC17W</strain>
    </source>
</reference>
<evidence type="ECO:0000259" key="2">
    <source>
        <dbReference type="SMART" id="SM01321"/>
    </source>
</evidence>